<reference evidence="3" key="1">
    <citation type="journal article" date="2021" name="Syst. Appl. Microbiol.">
        <title>Roseomonas hellenica sp. nov., isolated from roots of wild-growing Alkanna tinctoria.</title>
        <authorList>
            <person name="Rat A."/>
            <person name="Naranjo H.D."/>
            <person name="Lebbe L."/>
            <person name="Cnockaert M."/>
            <person name="Krigas N."/>
            <person name="Grigoriadou K."/>
            <person name="Maloupa E."/>
            <person name="Willems A."/>
        </authorList>
    </citation>
    <scope>NUCLEOTIDE SEQUENCE [LARGE SCALE GENOMIC DNA]</scope>
    <source>
        <strain evidence="3">LMG 31159</strain>
    </source>
</reference>
<keyword evidence="3" id="KW-1185">Reference proteome</keyword>
<dbReference type="PANTHER" id="PTHR42928">
    <property type="entry name" value="TRICARBOXYLATE-BINDING PROTEIN"/>
    <property type="match status" value="1"/>
</dbReference>
<organism evidence="2 3">
    <name type="scientific">Neoroseomonas terrae</name>
    <dbReference type="NCBI Taxonomy" id="424799"/>
    <lineage>
        <taxon>Bacteria</taxon>
        <taxon>Pseudomonadati</taxon>
        <taxon>Pseudomonadota</taxon>
        <taxon>Alphaproteobacteria</taxon>
        <taxon>Acetobacterales</taxon>
        <taxon>Acetobacteraceae</taxon>
        <taxon>Neoroseomonas</taxon>
    </lineage>
</organism>
<accession>A0ABS5EGC6</accession>
<sequence length="324" mass="34752">MLSRRSLGTIAVASALPGAVQAQQNWPNRPIRMIIPFSAGGPTDVVGRVIFDQMSQQLGQRVVVENRTGAGVVSGADVVAKAPPDGYTMLYGTVSLALTPAMFRSLPFDPVQDFAPVALLAQIPTVLVVNPDVVPATTVEEFIAYVRARPDQIPYGSGGQGTAGHMSSELFLAEAGLKMPAVHYRGNSPAIPDLLAGRIAFVMEIGQSALSLISDGKLRGLAVSSRDRMRQLPNVPSAVEVGLPTWEAYTWQMIWAPAGTPQAILQRMNAEANRAVRVPAIRQRLEDSGATVIDDSTPESAARYMRQEFDRWVPMLRAAGVQPA</sequence>
<dbReference type="EMBL" id="JAAEDI010000010">
    <property type="protein sequence ID" value="MBR0650065.1"/>
    <property type="molecule type" value="Genomic_DNA"/>
</dbReference>
<dbReference type="PANTHER" id="PTHR42928:SF5">
    <property type="entry name" value="BLR1237 PROTEIN"/>
    <property type="match status" value="1"/>
</dbReference>
<evidence type="ECO:0000313" key="2">
    <source>
        <dbReference type="EMBL" id="MBR0650065.1"/>
    </source>
</evidence>
<proteinExistence type="inferred from homology"/>
<comment type="caution">
    <text evidence="2">The sequence shown here is derived from an EMBL/GenBank/DDBJ whole genome shotgun (WGS) entry which is preliminary data.</text>
</comment>
<dbReference type="Pfam" id="PF03401">
    <property type="entry name" value="TctC"/>
    <property type="match status" value="1"/>
</dbReference>
<evidence type="ECO:0000313" key="3">
    <source>
        <dbReference type="Proteomes" id="UP000698752"/>
    </source>
</evidence>
<dbReference type="InterPro" id="IPR042100">
    <property type="entry name" value="Bug_dom1"/>
</dbReference>
<dbReference type="Proteomes" id="UP000698752">
    <property type="component" value="Unassembled WGS sequence"/>
</dbReference>
<gene>
    <name evidence="2" type="ORF">GXW78_10360</name>
</gene>
<dbReference type="SUPFAM" id="SSF53850">
    <property type="entry name" value="Periplasmic binding protein-like II"/>
    <property type="match status" value="1"/>
</dbReference>
<evidence type="ECO:0000256" key="1">
    <source>
        <dbReference type="ARBA" id="ARBA00006987"/>
    </source>
</evidence>
<dbReference type="RefSeq" id="WP_211868512.1">
    <property type="nucleotide sequence ID" value="NZ_JAAEDI010000010.1"/>
</dbReference>
<protein>
    <submittedName>
        <fullName evidence="2">Tripartite tricarboxylate transporter substrate binding protein</fullName>
    </submittedName>
</protein>
<dbReference type="Gene3D" id="3.40.190.10">
    <property type="entry name" value="Periplasmic binding protein-like II"/>
    <property type="match status" value="1"/>
</dbReference>
<comment type="similarity">
    <text evidence="1">Belongs to the UPF0065 (bug) family.</text>
</comment>
<dbReference type="PIRSF" id="PIRSF017082">
    <property type="entry name" value="YflP"/>
    <property type="match status" value="1"/>
</dbReference>
<dbReference type="InterPro" id="IPR005064">
    <property type="entry name" value="BUG"/>
</dbReference>
<dbReference type="CDD" id="cd13578">
    <property type="entry name" value="PBP2_Bug27"/>
    <property type="match status" value="1"/>
</dbReference>
<dbReference type="Gene3D" id="3.40.190.150">
    <property type="entry name" value="Bordetella uptake gene, domain 1"/>
    <property type="match status" value="1"/>
</dbReference>
<name>A0ABS5EGC6_9PROT</name>